<feature type="region of interest" description="Disordered" evidence="1">
    <location>
        <begin position="57"/>
        <end position="117"/>
    </location>
</feature>
<dbReference type="STRING" id="87626.PTD2_08014"/>
<proteinExistence type="predicted"/>
<gene>
    <name evidence="2" type="ORF">PTD2_08014</name>
</gene>
<reference evidence="2 3" key="1">
    <citation type="submission" date="2006-02" db="EMBL/GenBank/DDBJ databases">
        <authorList>
            <person name="Moran M.A."/>
            <person name="Kjelleberg S."/>
            <person name="Egan S."/>
            <person name="Saunders N."/>
            <person name="Thomas T."/>
            <person name="Ferriera S."/>
            <person name="Johnson J."/>
            <person name="Kravitz S."/>
            <person name="Halpern A."/>
            <person name="Remington K."/>
            <person name="Beeson K."/>
            <person name="Tran B."/>
            <person name="Rogers Y.-H."/>
            <person name="Friedman R."/>
            <person name="Venter J.C."/>
        </authorList>
    </citation>
    <scope>NUCLEOTIDE SEQUENCE [LARGE SCALE GENOMIC DNA]</scope>
    <source>
        <strain evidence="2 3">D2</strain>
    </source>
</reference>
<dbReference type="Proteomes" id="UP000006201">
    <property type="component" value="Unassembled WGS sequence"/>
</dbReference>
<name>A4C8Q8_9GAMM</name>
<sequence length="117" mass="11392">MDVVNVKGSNANVLGGVEQSKKVKAQDVDSVKISVEASNVGTVKISVEARALLAADTGGNGVEPPKSKSAVTPAALDTGGNGVEPPSVSADTGGNGVEPPSVSSDTGGNGVEPPQAI</sequence>
<dbReference type="AlphaFoldDB" id="A4C8Q8"/>
<evidence type="ECO:0000313" key="3">
    <source>
        <dbReference type="Proteomes" id="UP000006201"/>
    </source>
</evidence>
<dbReference type="HOGENOM" id="CLU_2082858_0_0_6"/>
<keyword evidence="3" id="KW-1185">Reference proteome</keyword>
<accession>A4C8Q8</accession>
<evidence type="ECO:0000313" key="2">
    <source>
        <dbReference type="EMBL" id="EAR28973.1"/>
    </source>
</evidence>
<evidence type="ECO:0000256" key="1">
    <source>
        <dbReference type="SAM" id="MobiDB-lite"/>
    </source>
</evidence>
<dbReference type="RefSeq" id="WP_009838234.1">
    <property type="nucleotide sequence ID" value="NZ_AAOH01000003.1"/>
</dbReference>
<dbReference type="EMBL" id="AAOH01000003">
    <property type="protein sequence ID" value="EAR28973.1"/>
    <property type="molecule type" value="Genomic_DNA"/>
</dbReference>
<protein>
    <submittedName>
        <fullName evidence="2">Uncharacterized protein</fullName>
    </submittedName>
</protein>
<comment type="caution">
    <text evidence="2">The sequence shown here is derived from an EMBL/GenBank/DDBJ whole genome shotgun (WGS) entry which is preliminary data.</text>
</comment>
<organism evidence="2 3">
    <name type="scientific">Pseudoalteromonas tunicata D2</name>
    <dbReference type="NCBI Taxonomy" id="87626"/>
    <lineage>
        <taxon>Bacteria</taxon>
        <taxon>Pseudomonadati</taxon>
        <taxon>Pseudomonadota</taxon>
        <taxon>Gammaproteobacteria</taxon>
        <taxon>Alteromonadales</taxon>
        <taxon>Pseudoalteromonadaceae</taxon>
        <taxon>Pseudoalteromonas</taxon>
    </lineage>
</organism>